<evidence type="ECO:0008006" key="3">
    <source>
        <dbReference type="Google" id="ProtNLM"/>
    </source>
</evidence>
<keyword evidence="2" id="KW-1185">Reference proteome</keyword>
<dbReference type="Gene3D" id="3.40.50.2000">
    <property type="entry name" value="Glycogen Phosphorylase B"/>
    <property type="match status" value="2"/>
</dbReference>
<dbReference type="Pfam" id="PF13528">
    <property type="entry name" value="Glyco_trans_1_3"/>
    <property type="match status" value="1"/>
</dbReference>
<proteinExistence type="predicted"/>
<dbReference type="OrthoDB" id="9776616at2"/>
<dbReference type="RefSeq" id="WP_061917165.1">
    <property type="nucleotide sequence ID" value="NZ_DF967971.1"/>
</dbReference>
<gene>
    <name evidence="1" type="ORF">AC812_15185</name>
</gene>
<accession>A0A0P6X1B3</accession>
<comment type="caution">
    <text evidence="1">The sequence shown here is derived from an EMBL/GenBank/DDBJ whole genome shotgun (WGS) entry which is preliminary data.</text>
</comment>
<dbReference type="STRING" id="360411.AC812_15185"/>
<evidence type="ECO:0000313" key="1">
    <source>
        <dbReference type="EMBL" id="KPL73128.1"/>
    </source>
</evidence>
<organism evidence="1 2">
    <name type="scientific">Bellilinea caldifistulae</name>
    <dbReference type="NCBI Taxonomy" id="360411"/>
    <lineage>
        <taxon>Bacteria</taxon>
        <taxon>Bacillati</taxon>
        <taxon>Chloroflexota</taxon>
        <taxon>Anaerolineae</taxon>
        <taxon>Anaerolineales</taxon>
        <taxon>Anaerolineaceae</taxon>
        <taxon>Bellilinea</taxon>
    </lineage>
</organism>
<dbReference type="PANTHER" id="PTHR38134">
    <property type="entry name" value="SLR1395 PROTEIN"/>
    <property type="match status" value="1"/>
</dbReference>
<name>A0A0P6X1B3_9CHLR</name>
<dbReference type="PANTHER" id="PTHR38134:SF2">
    <property type="entry name" value="GALACTOKINASE"/>
    <property type="match status" value="1"/>
</dbReference>
<protein>
    <recommendedName>
        <fullName evidence="3">Glycosyl transferase family 28 C-terminal domain-containing protein</fullName>
    </recommendedName>
</protein>
<dbReference type="PATRIC" id="fig|360411.5.peg.1818"/>
<dbReference type="AlphaFoldDB" id="A0A0P6X1B3"/>
<dbReference type="Proteomes" id="UP000050514">
    <property type="component" value="Unassembled WGS sequence"/>
</dbReference>
<reference evidence="1 2" key="1">
    <citation type="submission" date="2015-07" db="EMBL/GenBank/DDBJ databases">
        <title>Draft genome of Bellilinea caldifistulae DSM 17877.</title>
        <authorList>
            <person name="Hemp J."/>
            <person name="Ward L.M."/>
            <person name="Pace L.A."/>
            <person name="Fischer W.W."/>
        </authorList>
    </citation>
    <scope>NUCLEOTIDE SEQUENCE [LARGE SCALE GENOMIC DNA]</scope>
    <source>
        <strain evidence="1 2">GOMI-1</strain>
    </source>
</reference>
<sequence length="366" mass="41770">MKISAVISPHGFGHASRTVAVLQMLHRIISDCQFDVITSVPEWFFEDSLKVERYAYIPFETDVGVVQLSPFVEDLPGTVERLKSFLPFTNEKVLYLAELLKERKSDLVLCDISPLGIVAAKLANIPSVLVENFTWDWIYEGYIELEPRFRDFITLLRDAFEMADYHIQTEPVCEYRSSNLVSQPVSRLPRMPRHVLRDALKISSNQPMVLITMGGIPQLLNPLRPLQRFNEAVFVIPGASEQYEWRENLLLLPHHHSFYHPDLVNASDVVVGKLGYSTIAEAYHSGVPYLYIPRNHFRETTPLAAFVEWELHGMRIEEADFIHGKWLDVLPSALAIPKKQIETMNGSQQIAQFIAEKLGMGISQPQ</sequence>
<dbReference type="InterPro" id="IPR053205">
    <property type="entry name" value="GHMP_kinase_L-arabinokinase"/>
</dbReference>
<dbReference type="EMBL" id="LGHJ01000021">
    <property type="protein sequence ID" value="KPL73128.1"/>
    <property type="molecule type" value="Genomic_DNA"/>
</dbReference>
<dbReference type="SUPFAM" id="SSF53756">
    <property type="entry name" value="UDP-Glycosyltransferase/glycogen phosphorylase"/>
    <property type="match status" value="1"/>
</dbReference>
<evidence type="ECO:0000313" key="2">
    <source>
        <dbReference type="Proteomes" id="UP000050514"/>
    </source>
</evidence>